<dbReference type="PANTHER" id="PTHR21666:SF270">
    <property type="entry name" value="MUREIN HYDROLASE ACTIVATOR ENVC"/>
    <property type="match status" value="1"/>
</dbReference>
<dbReference type="InterPro" id="IPR018392">
    <property type="entry name" value="LysM"/>
</dbReference>
<evidence type="ECO:0000259" key="1">
    <source>
        <dbReference type="Pfam" id="PF01476"/>
    </source>
</evidence>
<dbReference type="OrthoDB" id="305469at2"/>
<dbReference type="EMBL" id="FTMS01000005">
    <property type="protein sequence ID" value="SIQ19982.1"/>
    <property type="molecule type" value="Genomic_DNA"/>
</dbReference>
<dbReference type="RefSeq" id="WP_076488195.1">
    <property type="nucleotide sequence ID" value="NZ_FTMS01000005.1"/>
</dbReference>
<dbReference type="PANTHER" id="PTHR21666">
    <property type="entry name" value="PEPTIDASE-RELATED"/>
    <property type="match status" value="1"/>
</dbReference>
<dbReference type="CDD" id="cd12797">
    <property type="entry name" value="M23_peptidase"/>
    <property type="match status" value="1"/>
</dbReference>
<protein>
    <submittedName>
        <fullName evidence="3">Murein DD-endopeptidase MepM and murein hydrolase activator NlpD, contain LysM domain</fullName>
    </submittedName>
</protein>
<dbReference type="Pfam" id="PF01476">
    <property type="entry name" value="LysM"/>
    <property type="match status" value="1"/>
</dbReference>
<dbReference type="GO" id="GO:0004222">
    <property type="term" value="F:metalloendopeptidase activity"/>
    <property type="evidence" value="ECO:0007669"/>
    <property type="project" value="TreeGrafter"/>
</dbReference>
<dbReference type="Gene3D" id="2.70.70.10">
    <property type="entry name" value="Glucose Permease (Domain IIA)"/>
    <property type="match status" value="1"/>
</dbReference>
<dbReference type="SUPFAM" id="SSF51261">
    <property type="entry name" value="Duplicated hybrid motif"/>
    <property type="match status" value="1"/>
</dbReference>
<proteinExistence type="predicted"/>
<dbReference type="Proteomes" id="UP000186400">
    <property type="component" value="Unassembled WGS sequence"/>
</dbReference>
<dbReference type="Gene3D" id="3.10.350.10">
    <property type="entry name" value="LysM domain"/>
    <property type="match status" value="1"/>
</dbReference>
<reference evidence="4" key="1">
    <citation type="submission" date="2017-01" db="EMBL/GenBank/DDBJ databases">
        <authorList>
            <person name="Varghese N."/>
            <person name="Submissions S."/>
        </authorList>
    </citation>
    <scope>NUCLEOTIDE SEQUENCE [LARGE SCALE GENOMIC DNA]</scope>
    <source>
        <strain evidence="4">ASpG1</strain>
    </source>
</reference>
<dbReference type="InterPro" id="IPR050570">
    <property type="entry name" value="Cell_wall_metabolism_enzyme"/>
</dbReference>
<dbReference type="STRING" id="159291.SAMN05920897_10545"/>
<evidence type="ECO:0000313" key="3">
    <source>
        <dbReference type="EMBL" id="SIQ19982.1"/>
    </source>
</evidence>
<evidence type="ECO:0000313" key="4">
    <source>
        <dbReference type="Proteomes" id="UP000186400"/>
    </source>
</evidence>
<gene>
    <name evidence="3" type="ORF">SAMN05920897_10545</name>
</gene>
<dbReference type="AlphaFoldDB" id="A0A1N6QU00"/>
<evidence type="ECO:0000259" key="2">
    <source>
        <dbReference type="Pfam" id="PF01551"/>
    </source>
</evidence>
<dbReference type="InterPro" id="IPR016047">
    <property type="entry name" value="M23ase_b-sheet_dom"/>
</dbReference>
<dbReference type="InterPro" id="IPR011055">
    <property type="entry name" value="Dup_hybrid_motif"/>
</dbReference>
<sequence>MHHRAAFRGKHVLIFFIPLLLLLEEDQSFGAQEVMLRLDRDDPLYLQHQEMLAEYRHSQAQEESLPPLQILHYAPSREDTLFSLATRLMIPYSTIATLNRLSRPEISPGSLLSIPSQPGIFLYPHPETPLEEEVTRRLSGSSRAQRLVLPNPEDAPNSPGILRFIPGEDFTRRERDLFLRPHFQNPLPEGVFSSPYGYRRHPMTGSRSFHRGLDIAAPFGRPVRSSADGVVAAVERDPLYGLSVRVHHEREYTSVYAHLQEALVEPGRAVRAGEPLGTVGSTGFSTGPHLHFEIIHQGIPLDPELFIQ</sequence>
<dbReference type="Pfam" id="PF01551">
    <property type="entry name" value="Peptidase_M23"/>
    <property type="match status" value="1"/>
</dbReference>
<feature type="domain" description="LysM" evidence="1">
    <location>
        <begin position="78"/>
        <end position="115"/>
    </location>
</feature>
<organism evidence="3 4">
    <name type="scientific">Alkalispirochaeta americana</name>
    <dbReference type="NCBI Taxonomy" id="159291"/>
    <lineage>
        <taxon>Bacteria</taxon>
        <taxon>Pseudomonadati</taxon>
        <taxon>Spirochaetota</taxon>
        <taxon>Spirochaetia</taxon>
        <taxon>Spirochaetales</taxon>
        <taxon>Spirochaetaceae</taxon>
        <taxon>Alkalispirochaeta</taxon>
    </lineage>
</organism>
<name>A0A1N6QU00_9SPIO</name>
<accession>A0A1N6QU00</accession>
<feature type="domain" description="M23ase beta-sheet core" evidence="2">
    <location>
        <begin position="209"/>
        <end position="303"/>
    </location>
</feature>
<dbReference type="InterPro" id="IPR036779">
    <property type="entry name" value="LysM_dom_sf"/>
</dbReference>
<keyword evidence="4" id="KW-1185">Reference proteome</keyword>
<keyword evidence="3" id="KW-0378">Hydrolase</keyword>